<dbReference type="PANTHER" id="PTHR43055">
    <property type="entry name" value="FORMATE-DEPENDENT PHOSPHORIBOSYLGLYCINAMIDE FORMYLTRANSFERASE"/>
    <property type="match status" value="1"/>
</dbReference>
<reference evidence="4" key="1">
    <citation type="submission" date="2020-04" db="EMBL/GenBank/DDBJ databases">
        <title>Genome Sequencing for Pseudoaltermonas arctica.</title>
        <authorList>
            <person name="Elkins N.S."/>
        </authorList>
    </citation>
    <scope>NUCLEOTIDE SEQUENCE [LARGE SCALE GENOMIC DNA]</scope>
    <source>
        <strain evidence="4">NEC-BIFX-2020_0012</strain>
    </source>
</reference>
<evidence type="ECO:0000256" key="1">
    <source>
        <dbReference type="ARBA" id="ARBA00022598"/>
    </source>
</evidence>
<evidence type="ECO:0000256" key="3">
    <source>
        <dbReference type="ARBA" id="ARBA00022840"/>
    </source>
</evidence>
<keyword evidence="2" id="KW-0547">Nucleotide-binding</keyword>
<gene>
    <name evidence="4" type="ORF">HHO47_09505</name>
</gene>
<dbReference type="Gene3D" id="3.30.470.20">
    <property type="entry name" value="ATP-grasp fold, B domain"/>
    <property type="match status" value="1"/>
</dbReference>
<organism evidence="4 5">
    <name type="scientific">Pseudoalteromonas arctica</name>
    <dbReference type="NCBI Taxonomy" id="394751"/>
    <lineage>
        <taxon>Bacteria</taxon>
        <taxon>Pseudomonadati</taxon>
        <taxon>Pseudomonadota</taxon>
        <taxon>Gammaproteobacteria</taxon>
        <taxon>Alteromonadales</taxon>
        <taxon>Pseudoalteromonadaceae</taxon>
        <taxon>Pseudoalteromonas</taxon>
    </lineage>
</organism>
<name>A0A7Y0HDD9_9GAMM</name>
<proteinExistence type="predicted"/>
<dbReference type="EMBL" id="JABBMT010000012">
    <property type="protein sequence ID" value="NMM41049.1"/>
    <property type="molecule type" value="Genomic_DNA"/>
</dbReference>
<dbReference type="PANTHER" id="PTHR43055:SF1">
    <property type="entry name" value="FORMATE-DEPENDENT PHOSPHORIBOSYLGLYCINAMIDE FORMYLTRANSFERASE"/>
    <property type="match status" value="1"/>
</dbReference>
<keyword evidence="5" id="KW-1185">Reference proteome</keyword>
<comment type="caution">
    <text evidence="4">The sequence shown here is derived from an EMBL/GenBank/DDBJ whole genome shotgun (WGS) entry which is preliminary data.</text>
</comment>
<evidence type="ECO:0000256" key="2">
    <source>
        <dbReference type="ARBA" id="ARBA00022741"/>
    </source>
</evidence>
<dbReference type="Proteomes" id="UP000570493">
    <property type="component" value="Unassembled WGS sequence"/>
</dbReference>
<sequence length="88" mass="9836">MVEKVTEALSGRDLFDAELFFKGDEVYFSAVSSKLYDSDIVALISQKLSEFELYAGAILGLPIPTIHFNRHRVWSSSKGSLKNYSSTI</sequence>
<dbReference type="GO" id="GO:0005829">
    <property type="term" value="C:cytosol"/>
    <property type="evidence" value="ECO:0007669"/>
    <property type="project" value="TreeGrafter"/>
</dbReference>
<dbReference type="GO" id="GO:0005524">
    <property type="term" value="F:ATP binding"/>
    <property type="evidence" value="ECO:0007669"/>
    <property type="project" value="UniProtKB-KW"/>
</dbReference>
<protein>
    <submittedName>
        <fullName evidence="4">Uncharacterized protein</fullName>
    </submittedName>
</protein>
<keyword evidence="1" id="KW-0436">Ligase</keyword>
<dbReference type="AlphaFoldDB" id="A0A7Y0HDD9"/>
<evidence type="ECO:0000313" key="4">
    <source>
        <dbReference type="EMBL" id="NMM41049.1"/>
    </source>
</evidence>
<dbReference type="RefSeq" id="WP_169020090.1">
    <property type="nucleotide sequence ID" value="NZ_JABBMT010000012.1"/>
</dbReference>
<dbReference type="GO" id="GO:0016874">
    <property type="term" value="F:ligase activity"/>
    <property type="evidence" value="ECO:0007669"/>
    <property type="project" value="UniProtKB-KW"/>
</dbReference>
<accession>A0A7Y0HDD9</accession>
<keyword evidence="3" id="KW-0067">ATP-binding</keyword>
<dbReference type="SUPFAM" id="SSF56059">
    <property type="entry name" value="Glutathione synthetase ATP-binding domain-like"/>
    <property type="match status" value="1"/>
</dbReference>
<evidence type="ECO:0000313" key="5">
    <source>
        <dbReference type="Proteomes" id="UP000570493"/>
    </source>
</evidence>